<evidence type="ECO:0000313" key="4">
    <source>
        <dbReference type="Proteomes" id="UP000182360"/>
    </source>
</evidence>
<dbReference type="RefSeq" id="WP_074640457.1">
    <property type="nucleotide sequence ID" value="NZ_FOFU01000001.1"/>
</dbReference>
<reference evidence="3 4" key="1">
    <citation type="submission" date="2016-10" db="EMBL/GenBank/DDBJ databases">
        <authorList>
            <person name="de Groot N.N."/>
        </authorList>
    </citation>
    <scope>NUCLEOTIDE SEQUENCE [LARGE SCALE GENOMIC DNA]</scope>
    <source>
        <strain evidence="3 4">B25</strain>
    </source>
</reference>
<keyword evidence="4" id="KW-1185">Reference proteome</keyword>
<proteinExistence type="predicted"/>
<dbReference type="AlphaFoldDB" id="A0A1H9AR65"/>
<gene>
    <name evidence="3" type="ORF">SAMN04487977_101440</name>
</gene>
<evidence type="ECO:0000313" key="3">
    <source>
        <dbReference type="EMBL" id="SEP79284.1"/>
    </source>
</evidence>
<dbReference type="Proteomes" id="UP000182360">
    <property type="component" value="Unassembled WGS sequence"/>
</dbReference>
<feature type="domain" description="DZANK-type" evidence="2">
    <location>
        <begin position="14"/>
        <end position="60"/>
    </location>
</feature>
<evidence type="ECO:0000256" key="1">
    <source>
        <dbReference type="SAM" id="Phobius"/>
    </source>
</evidence>
<organism evidence="3 4">
    <name type="scientific">Treponema bryantii</name>
    <dbReference type="NCBI Taxonomy" id="163"/>
    <lineage>
        <taxon>Bacteria</taxon>
        <taxon>Pseudomonadati</taxon>
        <taxon>Spirochaetota</taxon>
        <taxon>Spirochaetia</taxon>
        <taxon>Spirochaetales</taxon>
        <taxon>Treponemataceae</taxon>
        <taxon>Treponema</taxon>
    </lineage>
</organism>
<sequence>MKKRSKSKEAKFFCESCGSEVPRNSKTCPTCGKFFASVRCPQCGRIGSNEDFKNGCPTCGYAVNPDSDIARGNYNFSGAGLNGRNKGKNRYGVNGLLGLSRRNNASRGGYVESGLPVWVYIVCLLILAALCVGLYSCL</sequence>
<protein>
    <submittedName>
        <fullName evidence="3">Double zinc ribbon</fullName>
    </submittedName>
</protein>
<keyword evidence="1" id="KW-1133">Transmembrane helix</keyword>
<name>A0A1H9AR65_9SPIR</name>
<feature type="transmembrane region" description="Helical" evidence="1">
    <location>
        <begin position="117"/>
        <end position="136"/>
    </location>
</feature>
<keyword evidence="1" id="KW-0812">Transmembrane</keyword>
<dbReference type="OrthoDB" id="350656at2"/>
<accession>A0A1H9AR65</accession>
<dbReference type="EMBL" id="FOFU01000001">
    <property type="protein sequence ID" value="SEP79284.1"/>
    <property type="molecule type" value="Genomic_DNA"/>
</dbReference>
<dbReference type="Pfam" id="PF12773">
    <property type="entry name" value="DZR"/>
    <property type="match status" value="1"/>
</dbReference>
<evidence type="ECO:0000259" key="2">
    <source>
        <dbReference type="Pfam" id="PF12773"/>
    </source>
</evidence>
<dbReference type="InterPro" id="IPR025874">
    <property type="entry name" value="DZR"/>
</dbReference>
<keyword evidence="1" id="KW-0472">Membrane</keyword>